<sequence length="650" mass="75308">MNIKTILSKPLPVVWYRLVQFVRLKFYHKTNFWAKIEAKISQKNKSSKECWKQKSLLFADEPNLYKDPFSEGIHQHIKSSADTILKGNISIFDTDYHFEYPFQWNVDWRSGHEWQNNYFKTYSFYEENKTIEYDVKFPWELSRLSFLIPISRAYLMTGEAKYIDYIHNVLSDWKQKNPIAHSVNWYPMEVSVRSLNLVQLRELLLLAPRSEKTIDLLNEILVLHGIFLWRTIEYTDVRGNHYTANLTALLLLGTSFKEFYKEAKKWQNYALSKIENEFHLQFISDGVNFEKSIAYHRLVVEFYLICFLVMQRLGLEIQPKTKQTFKNACFFIKDYTKPNSLTPIIGDNDSASVFQNDELPLNDHANIIQLASLFLVDQDLNNTTKTYCSSLELFGLEKVKALKYDPTDGFKVLSYPIGGFAVVKDHNNYFITDVGEVGMNGRGGHGHNDLFGFELMLNGQDLIVDAGCYTYTGDLKLKNQMKASAYHNVLTIDDKEIAPLIGNWGIANSAMPYGVTIEEEHDEVKISGKHGGYQRLSDSVEHERTFVLNKTDFKLSCSDTISCKSKHTVSRHLHFSEKVDLTIIDDMVVAVLGNDRYSIICDKETQPKIVEYHLSYNYGHKTSAKKLIFETQITKTGKLYFAIEKLRDNE</sequence>
<keyword evidence="3" id="KW-0574">Periplasm</keyword>
<accession>A0A3B0TN03</accession>
<evidence type="ECO:0000256" key="1">
    <source>
        <dbReference type="ARBA" id="ARBA00004418"/>
    </source>
</evidence>
<dbReference type="Pfam" id="PF07940">
    <property type="entry name" value="Hepar_II_III_C"/>
    <property type="match status" value="1"/>
</dbReference>
<dbReference type="PANTHER" id="PTHR39210">
    <property type="entry name" value="HEPARIN-SULFATE LYASE"/>
    <property type="match status" value="1"/>
</dbReference>
<dbReference type="EMBL" id="UOEL01000144">
    <property type="protein sequence ID" value="VAW17573.1"/>
    <property type="molecule type" value="Genomic_DNA"/>
</dbReference>
<dbReference type="InterPro" id="IPR008929">
    <property type="entry name" value="Chondroitin_lyas"/>
</dbReference>
<comment type="subcellular location">
    <subcellularLocation>
        <location evidence="1">Periplasm</location>
    </subcellularLocation>
</comment>
<evidence type="ECO:0000256" key="2">
    <source>
        <dbReference type="ARBA" id="ARBA00022729"/>
    </source>
</evidence>
<keyword evidence="4" id="KW-0456">Lyase</keyword>
<feature type="domain" description="Heparinase II/III-like C-terminal" evidence="5">
    <location>
        <begin position="414"/>
        <end position="630"/>
    </location>
</feature>
<protein>
    <submittedName>
        <fullName evidence="7">Heparinase II/III-like</fullName>
    </submittedName>
</protein>
<reference evidence="7" key="1">
    <citation type="submission" date="2018-06" db="EMBL/GenBank/DDBJ databases">
        <authorList>
            <person name="Zhirakovskaya E."/>
        </authorList>
    </citation>
    <scope>NUCLEOTIDE SEQUENCE</scope>
</reference>
<dbReference type="GO" id="GO:0042597">
    <property type="term" value="C:periplasmic space"/>
    <property type="evidence" value="ECO:0007669"/>
    <property type="project" value="UniProtKB-SubCell"/>
</dbReference>
<dbReference type="SUPFAM" id="SSF48230">
    <property type="entry name" value="Chondroitin AC/alginate lyase"/>
    <property type="match status" value="1"/>
</dbReference>
<dbReference type="PANTHER" id="PTHR39210:SF1">
    <property type="entry name" value="HEPARIN-SULFATE LYASE"/>
    <property type="match status" value="1"/>
</dbReference>
<keyword evidence="2" id="KW-0732">Signal</keyword>
<gene>
    <name evidence="7" type="ORF">MNBD_BACTEROID03-1960</name>
</gene>
<evidence type="ECO:0000313" key="7">
    <source>
        <dbReference type="EMBL" id="VAW17573.1"/>
    </source>
</evidence>
<dbReference type="Pfam" id="PF16889">
    <property type="entry name" value="Hepar_II_III_N"/>
    <property type="match status" value="1"/>
</dbReference>
<evidence type="ECO:0000256" key="3">
    <source>
        <dbReference type="ARBA" id="ARBA00022764"/>
    </source>
</evidence>
<evidence type="ECO:0000259" key="5">
    <source>
        <dbReference type="Pfam" id="PF07940"/>
    </source>
</evidence>
<name>A0A3B0TN03_9ZZZZ</name>
<dbReference type="GO" id="GO:0016829">
    <property type="term" value="F:lyase activity"/>
    <property type="evidence" value="ECO:0007669"/>
    <property type="project" value="UniProtKB-KW"/>
</dbReference>
<feature type="domain" description="Heparin-sulfate lyase N-terminal" evidence="6">
    <location>
        <begin position="112"/>
        <end position="351"/>
    </location>
</feature>
<evidence type="ECO:0000259" key="6">
    <source>
        <dbReference type="Pfam" id="PF16889"/>
    </source>
</evidence>
<proteinExistence type="predicted"/>
<dbReference type="InterPro" id="IPR031680">
    <property type="entry name" value="Hepar_II_III_N"/>
</dbReference>
<dbReference type="Gene3D" id="2.70.98.70">
    <property type="match status" value="1"/>
</dbReference>
<evidence type="ECO:0000256" key="4">
    <source>
        <dbReference type="ARBA" id="ARBA00023239"/>
    </source>
</evidence>
<dbReference type="AlphaFoldDB" id="A0A3B0TN03"/>
<organism evidence="7">
    <name type="scientific">hydrothermal vent metagenome</name>
    <dbReference type="NCBI Taxonomy" id="652676"/>
    <lineage>
        <taxon>unclassified sequences</taxon>
        <taxon>metagenomes</taxon>
        <taxon>ecological metagenomes</taxon>
    </lineage>
</organism>
<dbReference type="InterPro" id="IPR012480">
    <property type="entry name" value="Hepar_II_III_C"/>
</dbReference>
<dbReference type="Gene3D" id="1.50.10.100">
    <property type="entry name" value="Chondroitin AC/alginate lyase"/>
    <property type="match status" value="1"/>
</dbReference>